<comment type="caution">
    <text evidence="1">The sequence shown here is derived from an EMBL/GenBank/DDBJ whole genome shotgun (WGS) entry which is preliminary data.</text>
</comment>
<gene>
    <name evidence="1" type="ORF">BV22DRAFT_973929</name>
</gene>
<protein>
    <submittedName>
        <fullName evidence="1">Ribonuclease H-like protein</fullName>
    </submittedName>
</protein>
<dbReference type="EMBL" id="MU266503">
    <property type="protein sequence ID" value="KAH7921970.1"/>
    <property type="molecule type" value="Genomic_DNA"/>
</dbReference>
<accession>A0ACB8B8E5</accession>
<feature type="non-terminal residue" evidence="1">
    <location>
        <position position="1"/>
    </location>
</feature>
<name>A0ACB8B8E5_9AGAM</name>
<sequence length="189" mass="21572">EGIIDRRFVLCDFLKNNFDLEELLTRCPDCLRCFALCCKHYDGQEKGDANCHHLRLVFTDGACLRNGRNGATSGMGIVRGMTSGLRTSQRAELLAALEGLRRICKEDEEALAEAYEEERQRLMRGEFTDPTCLIVVTDSEYVVKGMTEWVPAWKANGWRTSRGNRPSNIDLFRKLDAEVNSRELIHRVK</sequence>
<proteinExistence type="predicted"/>
<reference evidence="1" key="1">
    <citation type="journal article" date="2021" name="New Phytol.">
        <title>Evolutionary innovations through gain and loss of genes in the ectomycorrhizal Boletales.</title>
        <authorList>
            <person name="Wu G."/>
            <person name="Miyauchi S."/>
            <person name="Morin E."/>
            <person name="Kuo A."/>
            <person name="Drula E."/>
            <person name="Varga T."/>
            <person name="Kohler A."/>
            <person name="Feng B."/>
            <person name="Cao Y."/>
            <person name="Lipzen A."/>
            <person name="Daum C."/>
            <person name="Hundley H."/>
            <person name="Pangilinan J."/>
            <person name="Johnson J."/>
            <person name="Barry K."/>
            <person name="LaButti K."/>
            <person name="Ng V."/>
            <person name="Ahrendt S."/>
            <person name="Min B."/>
            <person name="Choi I.G."/>
            <person name="Park H."/>
            <person name="Plett J.M."/>
            <person name="Magnuson J."/>
            <person name="Spatafora J.W."/>
            <person name="Nagy L.G."/>
            <person name="Henrissat B."/>
            <person name="Grigoriev I.V."/>
            <person name="Yang Z.L."/>
            <person name="Xu J."/>
            <person name="Martin F.M."/>
        </authorList>
    </citation>
    <scope>NUCLEOTIDE SEQUENCE</scope>
    <source>
        <strain evidence="1">KUC20120723A-06</strain>
    </source>
</reference>
<dbReference type="Proteomes" id="UP000790709">
    <property type="component" value="Unassembled WGS sequence"/>
</dbReference>
<feature type="non-terminal residue" evidence="1">
    <location>
        <position position="189"/>
    </location>
</feature>
<evidence type="ECO:0000313" key="1">
    <source>
        <dbReference type="EMBL" id="KAH7921970.1"/>
    </source>
</evidence>
<keyword evidence="2" id="KW-1185">Reference proteome</keyword>
<organism evidence="1 2">
    <name type="scientific">Leucogyrophana mollusca</name>
    <dbReference type="NCBI Taxonomy" id="85980"/>
    <lineage>
        <taxon>Eukaryota</taxon>
        <taxon>Fungi</taxon>
        <taxon>Dikarya</taxon>
        <taxon>Basidiomycota</taxon>
        <taxon>Agaricomycotina</taxon>
        <taxon>Agaricomycetes</taxon>
        <taxon>Agaricomycetidae</taxon>
        <taxon>Boletales</taxon>
        <taxon>Boletales incertae sedis</taxon>
        <taxon>Leucogyrophana</taxon>
    </lineage>
</organism>
<evidence type="ECO:0000313" key="2">
    <source>
        <dbReference type="Proteomes" id="UP000790709"/>
    </source>
</evidence>